<accession>A0A7W8INH4</accession>
<dbReference type="NCBIfam" id="TIGR02898">
    <property type="entry name" value="spore_YhcN_YlaJ"/>
    <property type="match status" value="1"/>
</dbReference>
<evidence type="ECO:0000313" key="2">
    <source>
        <dbReference type="EMBL" id="MBB5323825.1"/>
    </source>
</evidence>
<evidence type="ECO:0000313" key="3">
    <source>
        <dbReference type="Proteomes" id="UP000520011"/>
    </source>
</evidence>
<evidence type="ECO:0000256" key="1">
    <source>
        <dbReference type="SAM" id="MobiDB-lite"/>
    </source>
</evidence>
<dbReference type="PROSITE" id="PS51257">
    <property type="entry name" value="PROKAR_LIPOPROTEIN"/>
    <property type="match status" value="1"/>
</dbReference>
<keyword evidence="3" id="KW-1185">Reference proteome</keyword>
<dbReference type="InterPro" id="IPR019076">
    <property type="entry name" value="Spore_lipoprot_YhcN/YlaJ-like"/>
</dbReference>
<dbReference type="EMBL" id="JACHEP010000002">
    <property type="protein sequence ID" value="MBB5323825.1"/>
    <property type="molecule type" value="Genomic_DNA"/>
</dbReference>
<organism evidence="2 3">
    <name type="scientific">Anoxybacteroides tepidamans</name>
    <dbReference type="NCBI Taxonomy" id="265948"/>
    <lineage>
        <taxon>Bacteria</taxon>
        <taxon>Bacillati</taxon>
        <taxon>Bacillota</taxon>
        <taxon>Bacilli</taxon>
        <taxon>Bacillales</taxon>
        <taxon>Anoxybacillaceae</taxon>
        <taxon>Anoxybacteroides</taxon>
    </lineage>
</organism>
<name>A0A7W8INH4_9BACL</name>
<proteinExistence type="predicted"/>
<comment type="caution">
    <text evidence="2">The sequence shown here is derived from an EMBL/GenBank/DDBJ whole genome shotgun (WGS) entry which is preliminary data.</text>
</comment>
<sequence length="198" mass="22109">MNYRSFLNAILPFFILMGCGIGNDRQDATNRSLVHVKNTVNENVQNKSGQQIARHLANLADRVPNVEKATALVVGKYAIVGIDVNDKIDSSRVGTVKYSVAESLQKDPYGANAIIIADPDLYTRLQNIVRQVDNGRPVQAFMNEIADIVGRVMPEVPSDLLQTKNPPPTKENDAQLNKQEEKQLNNRQDKQSNHYLNQ</sequence>
<feature type="compositionally biased region" description="Basic and acidic residues" evidence="1">
    <location>
        <begin position="170"/>
        <end position="192"/>
    </location>
</feature>
<protein>
    <submittedName>
        <fullName evidence="2">YhcN/YlaJ family sporulation lipoprotein</fullName>
    </submittedName>
</protein>
<dbReference type="GO" id="GO:0030435">
    <property type="term" value="P:sporulation resulting in formation of a cellular spore"/>
    <property type="evidence" value="ECO:0007669"/>
    <property type="project" value="InterPro"/>
</dbReference>
<keyword evidence="2" id="KW-0449">Lipoprotein</keyword>
<reference evidence="2 3" key="1">
    <citation type="submission" date="2020-08" db="EMBL/GenBank/DDBJ databases">
        <title>Genomic Encyclopedia of Type Strains, Phase IV (KMG-IV): sequencing the most valuable type-strain genomes for metagenomic binning, comparative biology and taxonomic classification.</title>
        <authorList>
            <person name="Goeker M."/>
        </authorList>
    </citation>
    <scope>NUCLEOTIDE SEQUENCE [LARGE SCALE GENOMIC DNA]</scope>
    <source>
        <strain evidence="2 3">DSM 16325</strain>
    </source>
</reference>
<dbReference type="AlphaFoldDB" id="A0A7W8INH4"/>
<dbReference type="RefSeq" id="WP_183251961.1">
    <property type="nucleotide sequence ID" value="NZ_JACHEP010000002.1"/>
</dbReference>
<gene>
    <name evidence="2" type="ORF">HNQ34_000917</name>
</gene>
<dbReference type="Proteomes" id="UP000520011">
    <property type="component" value="Unassembled WGS sequence"/>
</dbReference>
<feature type="region of interest" description="Disordered" evidence="1">
    <location>
        <begin position="159"/>
        <end position="198"/>
    </location>
</feature>
<dbReference type="InterPro" id="IPR014247">
    <property type="entry name" value="Spore_lipoprot_YhcN/YlaJ"/>
</dbReference>
<dbReference type="Pfam" id="PF09580">
    <property type="entry name" value="Spore_YhcN_YlaJ"/>
    <property type="match status" value="1"/>
</dbReference>